<dbReference type="InterPro" id="IPR035952">
    <property type="entry name" value="Rhomboid-like_sf"/>
</dbReference>
<reference evidence="10" key="1">
    <citation type="submission" date="2021-01" db="EMBL/GenBank/DDBJ databases">
        <authorList>
            <person name="Corre E."/>
            <person name="Pelletier E."/>
            <person name="Niang G."/>
            <person name="Scheremetjew M."/>
            <person name="Finn R."/>
            <person name="Kale V."/>
            <person name="Holt S."/>
            <person name="Cochrane G."/>
            <person name="Meng A."/>
            <person name="Brown T."/>
            <person name="Cohen L."/>
        </authorList>
    </citation>
    <scope>NUCLEOTIDE SEQUENCE</scope>
    <source>
        <strain evidence="10">GSBS06</strain>
    </source>
</reference>
<dbReference type="PANTHER" id="PTHR43066:SF1">
    <property type="entry name" value="RHOMBOID PROTEIN 2"/>
    <property type="match status" value="1"/>
</dbReference>
<evidence type="ECO:0000256" key="3">
    <source>
        <dbReference type="ARBA" id="ARBA00022670"/>
    </source>
</evidence>
<comment type="subcellular location">
    <subcellularLocation>
        <location evidence="1">Membrane</location>
        <topology evidence="1">Multi-pass membrane protein</topology>
    </subcellularLocation>
</comment>
<feature type="transmembrane region" description="Helical" evidence="8">
    <location>
        <begin position="100"/>
        <end position="124"/>
    </location>
</feature>
<dbReference type="AlphaFoldDB" id="A0A7S3UZT1"/>
<evidence type="ECO:0000259" key="9">
    <source>
        <dbReference type="Pfam" id="PF01694"/>
    </source>
</evidence>
<feature type="transmembrane region" description="Helical" evidence="8">
    <location>
        <begin position="214"/>
        <end position="235"/>
    </location>
</feature>
<keyword evidence="7 8" id="KW-0472">Membrane</keyword>
<keyword evidence="3" id="KW-0645">Protease</keyword>
<dbReference type="EMBL" id="HBIN01016809">
    <property type="protein sequence ID" value="CAE0442688.1"/>
    <property type="molecule type" value="Transcribed_RNA"/>
</dbReference>
<evidence type="ECO:0000256" key="7">
    <source>
        <dbReference type="ARBA" id="ARBA00023136"/>
    </source>
</evidence>
<accession>A0A7S3UZT1</accession>
<evidence type="ECO:0000256" key="2">
    <source>
        <dbReference type="ARBA" id="ARBA00009045"/>
    </source>
</evidence>
<evidence type="ECO:0000256" key="1">
    <source>
        <dbReference type="ARBA" id="ARBA00004141"/>
    </source>
</evidence>
<evidence type="ECO:0000256" key="5">
    <source>
        <dbReference type="ARBA" id="ARBA00022801"/>
    </source>
</evidence>
<evidence type="ECO:0000256" key="4">
    <source>
        <dbReference type="ARBA" id="ARBA00022692"/>
    </source>
</evidence>
<name>A0A7S3UZT1_9STRA</name>
<organism evidence="10">
    <name type="scientific">Aplanochytrium stocchinoi</name>
    <dbReference type="NCBI Taxonomy" id="215587"/>
    <lineage>
        <taxon>Eukaryota</taxon>
        <taxon>Sar</taxon>
        <taxon>Stramenopiles</taxon>
        <taxon>Bigyra</taxon>
        <taxon>Labyrinthulomycetes</taxon>
        <taxon>Thraustochytrida</taxon>
        <taxon>Thraustochytriidae</taxon>
        <taxon>Aplanochytrium</taxon>
    </lineage>
</organism>
<dbReference type="Gene3D" id="1.20.1540.10">
    <property type="entry name" value="Rhomboid-like"/>
    <property type="match status" value="1"/>
</dbReference>
<keyword evidence="4 8" id="KW-0812">Transmembrane</keyword>
<dbReference type="InterPro" id="IPR022764">
    <property type="entry name" value="Peptidase_S54_rhomboid_dom"/>
</dbReference>
<evidence type="ECO:0000256" key="8">
    <source>
        <dbReference type="SAM" id="Phobius"/>
    </source>
</evidence>
<feature type="transmembrane region" description="Helical" evidence="8">
    <location>
        <begin position="20"/>
        <end position="41"/>
    </location>
</feature>
<evidence type="ECO:0000256" key="6">
    <source>
        <dbReference type="ARBA" id="ARBA00022989"/>
    </source>
</evidence>
<protein>
    <recommendedName>
        <fullName evidence="9">Peptidase S54 rhomboid domain-containing protein</fullName>
    </recommendedName>
</protein>
<gene>
    <name evidence="10" type="ORF">ASTO00021_LOCUS12798</name>
</gene>
<proteinExistence type="inferred from homology"/>
<evidence type="ECO:0000313" key="10">
    <source>
        <dbReference type="EMBL" id="CAE0442688.1"/>
    </source>
</evidence>
<dbReference type="Pfam" id="PF01694">
    <property type="entry name" value="Rhomboid"/>
    <property type="match status" value="1"/>
</dbReference>
<dbReference type="PANTHER" id="PTHR43066">
    <property type="entry name" value="RHOMBOID-RELATED PROTEIN"/>
    <property type="match status" value="1"/>
</dbReference>
<feature type="domain" description="Peptidase S54 rhomboid" evidence="9">
    <location>
        <begin position="61"/>
        <end position="229"/>
    </location>
</feature>
<dbReference type="GO" id="GO:0016020">
    <property type="term" value="C:membrane"/>
    <property type="evidence" value="ECO:0007669"/>
    <property type="project" value="UniProtKB-SubCell"/>
</dbReference>
<sequence>MLIPNLREGIVLGYSKLPLGTVFILGLCAFIHVGFIIGPLLDVSWQINDFSLAAFPVFQLHQYYRLVTSAFLHANIWHILANLSALLSLGPRIETSTGSFVLLALILTIAVFSNLLYCVVCYVINYMAVMMTIKSAVAQSWLHYHTVGLSGVLFSLMVINGSIESNEGGDNTGSNPNFFGLIPRNTINARYIHRIYPWLLLVLIQFLFSRASWLGHLIGIIVGHLCTYGAFDYILPSTRYIAYMEGQNTMVESRCVCFQLPRICVSNSLYIQCRERPHLIEPRTTSLNGQGSWTGRTAFNNDMELLRRFIEIVCAPVLYYKNKCLERRTSESSTQASLVI</sequence>
<comment type="similarity">
    <text evidence="2">Belongs to the peptidase S54 family.</text>
</comment>
<dbReference type="SUPFAM" id="SSF144091">
    <property type="entry name" value="Rhomboid-like"/>
    <property type="match status" value="1"/>
</dbReference>
<dbReference type="GO" id="GO:0006508">
    <property type="term" value="P:proteolysis"/>
    <property type="evidence" value="ECO:0007669"/>
    <property type="project" value="UniProtKB-KW"/>
</dbReference>
<keyword evidence="5" id="KW-0378">Hydrolase</keyword>
<keyword evidence="6 8" id="KW-1133">Transmembrane helix</keyword>
<dbReference type="GO" id="GO:0004252">
    <property type="term" value="F:serine-type endopeptidase activity"/>
    <property type="evidence" value="ECO:0007669"/>
    <property type="project" value="InterPro"/>
</dbReference>